<organism evidence="4 5">
    <name type="scientific">Escallonia herrerae</name>
    <dbReference type="NCBI Taxonomy" id="1293975"/>
    <lineage>
        <taxon>Eukaryota</taxon>
        <taxon>Viridiplantae</taxon>
        <taxon>Streptophyta</taxon>
        <taxon>Embryophyta</taxon>
        <taxon>Tracheophyta</taxon>
        <taxon>Spermatophyta</taxon>
        <taxon>Magnoliopsida</taxon>
        <taxon>eudicotyledons</taxon>
        <taxon>Gunneridae</taxon>
        <taxon>Pentapetalae</taxon>
        <taxon>asterids</taxon>
        <taxon>campanulids</taxon>
        <taxon>Escalloniales</taxon>
        <taxon>Escalloniaceae</taxon>
        <taxon>Escallonia</taxon>
    </lineage>
</organism>
<name>A0AA88WAX0_9ASTE</name>
<evidence type="ECO:0000313" key="4">
    <source>
        <dbReference type="EMBL" id="KAK3024266.1"/>
    </source>
</evidence>
<dbReference type="GO" id="GO:0003676">
    <property type="term" value="F:nucleic acid binding"/>
    <property type="evidence" value="ECO:0007669"/>
    <property type="project" value="InterPro"/>
</dbReference>
<gene>
    <name evidence="4" type="ORF">RJ639_043960</name>
</gene>
<dbReference type="AlphaFoldDB" id="A0AA88WAX0"/>
<sequence length="233" mass="26220">MAYQDSILLVSRVKNTLITKSNYIMSLRFSRSDVVGMFLRFPGLLKFSVEKNFKPNFEYFQRRCKASGRIEGIRTGLYLSMNLTRACCLGALAQFSLLRDKSKVFAWACYPRALLEHMSARPSSQLLECFQMAREVAFEAVKTKRDALAEIPRAVCEDIKIPSFGSLSGEIVVMANADAEGLEAKQDVQPDDAPDLNPNSPLPHSKRISIFGKNFVEMATSTNMATIHLYWES</sequence>
<proteinExistence type="inferred from homology"/>
<comment type="caution">
    <text evidence="4">The sequence shown here is derived from an EMBL/GenBank/DDBJ whole genome shotgun (WGS) entry which is preliminary data.</text>
</comment>
<evidence type="ECO:0000256" key="2">
    <source>
        <dbReference type="ARBA" id="ARBA00022472"/>
    </source>
</evidence>
<dbReference type="SMART" id="SM00733">
    <property type="entry name" value="Mterf"/>
    <property type="match status" value="1"/>
</dbReference>
<evidence type="ECO:0000313" key="5">
    <source>
        <dbReference type="Proteomes" id="UP001188597"/>
    </source>
</evidence>
<evidence type="ECO:0000256" key="1">
    <source>
        <dbReference type="ARBA" id="ARBA00007692"/>
    </source>
</evidence>
<dbReference type="InterPro" id="IPR003690">
    <property type="entry name" value="MTERF"/>
</dbReference>
<accession>A0AA88WAX0</accession>
<keyword evidence="2" id="KW-0804">Transcription</keyword>
<dbReference type="Pfam" id="PF02536">
    <property type="entry name" value="mTERF"/>
    <property type="match status" value="1"/>
</dbReference>
<dbReference type="Gene3D" id="1.25.70.10">
    <property type="entry name" value="Transcription termination factor 3, mitochondrial"/>
    <property type="match status" value="1"/>
</dbReference>
<dbReference type="InterPro" id="IPR038538">
    <property type="entry name" value="MTERF_sf"/>
</dbReference>
<dbReference type="Proteomes" id="UP001188597">
    <property type="component" value="Unassembled WGS sequence"/>
</dbReference>
<keyword evidence="2" id="KW-0805">Transcription regulation</keyword>
<reference evidence="4" key="1">
    <citation type="submission" date="2022-12" db="EMBL/GenBank/DDBJ databases">
        <title>Draft genome assemblies for two species of Escallonia (Escalloniales).</title>
        <authorList>
            <person name="Chanderbali A."/>
            <person name="Dervinis C."/>
            <person name="Anghel I."/>
            <person name="Soltis D."/>
            <person name="Soltis P."/>
            <person name="Zapata F."/>
        </authorList>
    </citation>
    <scope>NUCLEOTIDE SEQUENCE</scope>
    <source>
        <strain evidence="4">UCBG64.0493</strain>
        <tissue evidence="4">Leaf</tissue>
    </source>
</reference>
<dbReference type="EMBL" id="JAVXUP010000609">
    <property type="protein sequence ID" value="KAK3024266.1"/>
    <property type="molecule type" value="Genomic_DNA"/>
</dbReference>
<comment type="similarity">
    <text evidence="1">Belongs to the mTERF family.</text>
</comment>
<keyword evidence="5" id="KW-1185">Reference proteome</keyword>
<dbReference type="GO" id="GO:0006353">
    <property type="term" value="P:DNA-templated transcription termination"/>
    <property type="evidence" value="ECO:0007669"/>
    <property type="project" value="UniProtKB-KW"/>
</dbReference>
<evidence type="ECO:0000256" key="3">
    <source>
        <dbReference type="ARBA" id="ARBA00022946"/>
    </source>
</evidence>
<keyword evidence="2" id="KW-0806">Transcription termination</keyword>
<protein>
    <submittedName>
        <fullName evidence="4">Uncharacterized protein</fullName>
    </submittedName>
</protein>
<keyword evidence="3" id="KW-0809">Transit peptide</keyword>